<protein>
    <submittedName>
        <fullName evidence="1">Uncharacterized protein</fullName>
    </submittedName>
</protein>
<evidence type="ECO:0000313" key="1">
    <source>
        <dbReference type="EMBL" id="EPS62524.1"/>
    </source>
</evidence>
<dbReference type="AlphaFoldDB" id="S8C6X5"/>
<feature type="non-terminal residue" evidence="1">
    <location>
        <position position="58"/>
    </location>
</feature>
<dbReference type="Proteomes" id="UP000015453">
    <property type="component" value="Unassembled WGS sequence"/>
</dbReference>
<dbReference type="EMBL" id="AUSU01006082">
    <property type="protein sequence ID" value="EPS62524.1"/>
    <property type="molecule type" value="Genomic_DNA"/>
</dbReference>
<dbReference type="OrthoDB" id="423589at2759"/>
<name>S8C6X5_9LAMI</name>
<sequence length="58" mass="6389">MSGDTLENAGDLFAEAARAVEELYCIRDTHFPANPDAKIAELLIQSDVVLKMLDEIPQ</sequence>
<keyword evidence="2" id="KW-1185">Reference proteome</keyword>
<organism evidence="1 2">
    <name type="scientific">Genlisea aurea</name>
    <dbReference type="NCBI Taxonomy" id="192259"/>
    <lineage>
        <taxon>Eukaryota</taxon>
        <taxon>Viridiplantae</taxon>
        <taxon>Streptophyta</taxon>
        <taxon>Embryophyta</taxon>
        <taxon>Tracheophyta</taxon>
        <taxon>Spermatophyta</taxon>
        <taxon>Magnoliopsida</taxon>
        <taxon>eudicotyledons</taxon>
        <taxon>Gunneridae</taxon>
        <taxon>Pentapetalae</taxon>
        <taxon>asterids</taxon>
        <taxon>lamiids</taxon>
        <taxon>Lamiales</taxon>
        <taxon>Lentibulariaceae</taxon>
        <taxon>Genlisea</taxon>
    </lineage>
</organism>
<accession>S8C6X5</accession>
<gene>
    <name evidence="1" type="ORF">M569_12267</name>
</gene>
<comment type="caution">
    <text evidence="1">The sequence shown here is derived from an EMBL/GenBank/DDBJ whole genome shotgun (WGS) entry which is preliminary data.</text>
</comment>
<evidence type="ECO:0000313" key="2">
    <source>
        <dbReference type="Proteomes" id="UP000015453"/>
    </source>
</evidence>
<proteinExistence type="predicted"/>
<reference evidence="1 2" key="1">
    <citation type="journal article" date="2013" name="BMC Genomics">
        <title>The miniature genome of a carnivorous plant Genlisea aurea contains a low number of genes and short non-coding sequences.</title>
        <authorList>
            <person name="Leushkin E.V."/>
            <person name="Sutormin R.A."/>
            <person name="Nabieva E.R."/>
            <person name="Penin A.A."/>
            <person name="Kondrashov A.S."/>
            <person name="Logacheva M.D."/>
        </authorList>
    </citation>
    <scope>NUCLEOTIDE SEQUENCE [LARGE SCALE GENOMIC DNA]</scope>
</reference>